<keyword evidence="18" id="KW-1185">Reference proteome</keyword>
<dbReference type="GO" id="GO:0008203">
    <property type="term" value="P:cholesterol metabolic process"/>
    <property type="evidence" value="ECO:0007669"/>
    <property type="project" value="UniProtKB-KW"/>
</dbReference>
<comment type="similarity">
    <text evidence="2">Belongs to the GMC oxidoreductase family.</text>
</comment>
<proteinExistence type="inferred from homology"/>
<dbReference type="SUPFAM" id="SSF51905">
    <property type="entry name" value="FAD/NAD(P)-binding domain"/>
    <property type="match status" value="1"/>
</dbReference>
<dbReference type="PROSITE" id="PS51318">
    <property type="entry name" value="TAT"/>
    <property type="match status" value="1"/>
</dbReference>
<evidence type="ECO:0000256" key="3">
    <source>
        <dbReference type="ARBA" id="ARBA00022548"/>
    </source>
</evidence>
<evidence type="ECO:0000256" key="8">
    <source>
        <dbReference type="ARBA" id="ARBA00023166"/>
    </source>
</evidence>
<dbReference type="Pfam" id="PF05199">
    <property type="entry name" value="GMC_oxred_C"/>
    <property type="match status" value="1"/>
</dbReference>
<keyword evidence="8" id="KW-1207">Sterol metabolism</keyword>
<dbReference type="InterPro" id="IPR052542">
    <property type="entry name" value="Cholesterol_Oxidase"/>
</dbReference>
<dbReference type="SUPFAM" id="SSF54373">
    <property type="entry name" value="FAD-linked reductases, C-terminal domain"/>
    <property type="match status" value="1"/>
</dbReference>
<dbReference type="RefSeq" id="WP_190562163.1">
    <property type="nucleotide sequence ID" value="NZ_JACJQU010000010.1"/>
</dbReference>
<evidence type="ECO:0000256" key="9">
    <source>
        <dbReference type="ARBA" id="ARBA00023221"/>
    </source>
</evidence>
<comment type="cofactor">
    <cofactor evidence="1">
        <name>FAD</name>
        <dbReference type="ChEBI" id="CHEBI:57692"/>
    </cofactor>
</comment>
<dbReference type="EC" id="5.3.3.1" evidence="11"/>
<reference evidence="18" key="1">
    <citation type="journal article" date="2020" name="ISME J.">
        <title>Comparative genomics reveals insights into cyanobacterial evolution and habitat adaptation.</title>
        <authorList>
            <person name="Chen M.Y."/>
            <person name="Teng W.K."/>
            <person name="Zhao L."/>
            <person name="Hu C.X."/>
            <person name="Zhou Y.K."/>
            <person name="Han B.P."/>
            <person name="Song L.R."/>
            <person name="Shu W.S."/>
        </authorList>
    </citation>
    <scope>NUCLEOTIDE SEQUENCE [LARGE SCALE GENOMIC DNA]</scope>
    <source>
        <strain evidence="18">FACHB-251</strain>
    </source>
</reference>
<gene>
    <name evidence="17" type="ORF">H6G06_16865</name>
</gene>
<dbReference type="EC" id="1.1.3.6" evidence="13"/>
<keyword evidence="10" id="KW-0413">Isomerase</keyword>
<evidence type="ECO:0000256" key="7">
    <source>
        <dbReference type="ARBA" id="ARBA00023098"/>
    </source>
</evidence>
<sequence length="520" mass="56052">MSQKLNRRRFIQSSAAAAASIGISTIRTSAASVDKYIEAIVIGSGFGGAVASLRLGQAGIETIVLERGRRWQITDAGDTFCTTNNPDGRAAWLSSNTILPPPVPAFPIDVYTGVLDVKRGNGINAYLGAGVGGGSLIYGGITYQPTEELFYRVFPRTINYSELDRVYYPRVRSILKASPIPDDILQTEYYLASRILMEQAAKAGLQSTKIDIAFDWDIIRQEIAGEKVASIINGQIYYGANSGAKNSLERNYLSMAEATGNVEIRPLHIVTTIEESDRGRYRVVCNQINEQGAVVVQKSFVCRYLFLAAGSIGTTELLLRAKTNGTLRRLNNQVGKAWGTNSDSTALMINAAQTNPSFGSPGVISIEHLDNPIAPIILEPFQSIPFVPQGILPVLGQGISKPDGYFNYNVLTQSADLFWPGDSADRQKNAQALQYTYQLLNQANGTSLAGLPDYSSTAHPLGGATIGQVCNTHGQVFGYPNLFVVDGSLIPGSTACANPSLTIAALAERSMDHFVNRIPS</sequence>
<evidence type="ECO:0000256" key="13">
    <source>
        <dbReference type="ARBA" id="ARBA00049723"/>
    </source>
</evidence>
<evidence type="ECO:0000256" key="12">
    <source>
        <dbReference type="ARBA" id="ARBA00049645"/>
    </source>
</evidence>
<evidence type="ECO:0000256" key="2">
    <source>
        <dbReference type="ARBA" id="ARBA00010790"/>
    </source>
</evidence>
<evidence type="ECO:0000256" key="4">
    <source>
        <dbReference type="ARBA" id="ARBA00022630"/>
    </source>
</evidence>
<feature type="domain" description="Glucose-methanol-choline oxidoreductase C-terminal" evidence="16">
    <location>
        <begin position="422"/>
        <end position="507"/>
    </location>
</feature>
<dbReference type="PANTHER" id="PTHR47470:SF1">
    <property type="entry name" value="FAD-DEPENDENT OXIDOREDUCTASE 2 FAD BINDING DOMAIN-CONTAINING PROTEIN"/>
    <property type="match status" value="1"/>
</dbReference>
<name>A0A926WKH0_9NOST</name>
<dbReference type="Proteomes" id="UP000662185">
    <property type="component" value="Unassembled WGS sequence"/>
</dbReference>
<accession>A0A926WKH0</accession>
<keyword evidence="9" id="KW-0753">Steroid metabolism</keyword>
<evidence type="ECO:0000256" key="11">
    <source>
        <dbReference type="ARBA" id="ARBA00038856"/>
    </source>
</evidence>
<dbReference type="PANTHER" id="PTHR47470">
    <property type="entry name" value="CHOLESTEROL OXIDASE"/>
    <property type="match status" value="1"/>
</dbReference>
<organism evidence="17 18">
    <name type="scientific">Anabaena sphaerica FACHB-251</name>
    <dbReference type="NCBI Taxonomy" id="2692883"/>
    <lineage>
        <taxon>Bacteria</taxon>
        <taxon>Bacillati</taxon>
        <taxon>Cyanobacteriota</taxon>
        <taxon>Cyanophyceae</taxon>
        <taxon>Nostocales</taxon>
        <taxon>Nostocaceae</taxon>
        <taxon>Anabaena</taxon>
    </lineage>
</organism>
<dbReference type="GO" id="GO:0016995">
    <property type="term" value="F:cholesterol oxidase activity"/>
    <property type="evidence" value="ECO:0007669"/>
    <property type="project" value="UniProtKB-EC"/>
</dbReference>
<evidence type="ECO:0000256" key="5">
    <source>
        <dbReference type="ARBA" id="ARBA00022827"/>
    </source>
</evidence>
<dbReference type="Gene3D" id="3.30.410.10">
    <property type="entry name" value="Cholesterol Oxidase, domain 2"/>
    <property type="match status" value="1"/>
</dbReference>
<dbReference type="Gene3D" id="3.50.50.60">
    <property type="entry name" value="FAD/NAD(P)-binding domain"/>
    <property type="match status" value="1"/>
</dbReference>
<dbReference type="AlphaFoldDB" id="A0A926WKH0"/>
<comment type="caution">
    <text evidence="17">The sequence shown here is derived from an EMBL/GenBank/DDBJ whole genome shotgun (WGS) entry which is preliminary data.</text>
</comment>
<evidence type="ECO:0000313" key="18">
    <source>
        <dbReference type="Proteomes" id="UP000662185"/>
    </source>
</evidence>
<dbReference type="EMBL" id="JACJQU010000010">
    <property type="protein sequence ID" value="MBD2295106.1"/>
    <property type="molecule type" value="Genomic_DNA"/>
</dbReference>
<evidence type="ECO:0000259" key="16">
    <source>
        <dbReference type="Pfam" id="PF05199"/>
    </source>
</evidence>
<keyword evidence="6" id="KW-0560">Oxidoreductase</keyword>
<keyword evidence="7" id="KW-0443">Lipid metabolism</keyword>
<dbReference type="GO" id="GO:0004769">
    <property type="term" value="F:steroid Delta-isomerase activity"/>
    <property type="evidence" value="ECO:0007669"/>
    <property type="project" value="UniProtKB-EC"/>
</dbReference>
<evidence type="ECO:0000256" key="14">
    <source>
        <dbReference type="ARBA" id="ARBA00049744"/>
    </source>
</evidence>
<evidence type="ECO:0000256" key="6">
    <source>
        <dbReference type="ARBA" id="ARBA00023002"/>
    </source>
</evidence>
<evidence type="ECO:0000256" key="1">
    <source>
        <dbReference type="ARBA" id="ARBA00001974"/>
    </source>
</evidence>
<keyword evidence="3" id="KW-0153">Cholesterol metabolism</keyword>
<evidence type="ECO:0000256" key="10">
    <source>
        <dbReference type="ARBA" id="ARBA00023235"/>
    </source>
</evidence>
<dbReference type="InterPro" id="IPR007867">
    <property type="entry name" value="GMC_OxRtase_C"/>
</dbReference>
<keyword evidence="5" id="KW-0274">FAD</keyword>
<dbReference type="InterPro" id="IPR036188">
    <property type="entry name" value="FAD/NAD-bd_sf"/>
</dbReference>
<evidence type="ECO:0000256" key="15">
    <source>
        <dbReference type="ARBA" id="ARBA00049778"/>
    </source>
</evidence>
<comment type="pathway">
    <text evidence="12">Steroid metabolism; cholesterol degradation.</text>
</comment>
<dbReference type="InterPro" id="IPR006311">
    <property type="entry name" value="TAT_signal"/>
</dbReference>
<protein>
    <recommendedName>
        <fullName evidence="14">Cholesterol oxidase</fullName>
        <ecNumber evidence="13">1.1.3.6</ecNumber>
        <ecNumber evidence="11">5.3.3.1</ecNumber>
    </recommendedName>
    <alternativeName>
        <fullName evidence="15">Cholesterol isomerase</fullName>
    </alternativeName>
</protein>
<evidence type="ECO:0000313" key="17">
    <source>
        <dbReference type="EMBL" id="MBD2295106.1"/>
    </source>
</evidence>
<keyword evidence="4" id="KW-0285">Flavoprotein</keyword>